<evidence type="ECO:0000313" key="2">
    <source>
        <dbReference type="Proteomes" id="UP000673375"/>
    </source>
</evidence>
<organism evidence="1 2">
    <name type="scientific">Enterococcus larvae</name>
    <dbReference type="NCBI Taxonomy" id="2794352"/>
    <lineage>
        <taxon>Bacteria</taxon>
        <taxon>Bacillati</taxon>
        <taxon>Bacillota</taxon>
        <taxon>Bacilli</taxon>
        <taxon>Lactobacillales</taxon>
        <taxon>Enterococcaceae</taxon>
        <taxon>Enterococcus</taxon>
    </lineage>
</organism>
<name>A0ABS4CIB6_9ENTE</name>
<dbReference type="RefSeq" id="WP_209556995.1">
    <property type="nucleotide sequence ID" value="NZ_JAEDXU010000003.1"/>
</dbReference>
<sequence>MEMIRIIRLPKCKAVTSGYAYNEEPFQTNGKLESFDAFWSELDKKRVDRWYSRDYLMYGREQDAMIWYFAVPDDFEEVVSPWEIIDMEGGLYACAAANAGSFEDEQRVYGEIKKYIADSENFILDERENHYDLCTVMTPPDVAEALGYSQIEIMVPIRIVEADSL</sequence>
<evidence type="ECO:0000313" key="1">
    <source>
        <dbReference type="EMBL" id="MBP1046175.1"/>
    </source>
</evidence>
<accession>A0ABS4CIB6</accession>
<reference evidence="1 2" key="1">
    <citation type="submission" date="2020-12" db="EMBL/GenBank/DDBJ databases">
        <title>Vagococcus allomyrinae sp. nov. and Enterococcus lavae sp. nov., isolated from the larvae of Allomyrina dichotoma.</title>
        <authorList>
            <person name="Lee S.D."/>
        </authorList>
    </citation>
    <scope>NUCLEOTIDE SEQUENCE [LARGE SCALE GENOMIC DNA]</scope>
    <source>
        <strain evidence="1 2">BWM-S5</strain>
    </source>
</reference>
<comment type="caution">
    <text evidence="1">The sequence shown here is derived from an EMBL/GenBank/DDBJ whole genome shotgun (WGS) entry which is preliminary data.</text>
</comment>
<evidence type="ECO:0008006" key="3">
    <source>
        <dbReference type="Google" id="ProtNLM"/>
    </source>
</evidence>
<gene>
    <name evidence="1" type="ORF">I6N96_07755</name>
</gene>
<proteinExistence type="predicted"/>
<dbReference type="Proteomes" id="UP000673375">
    <property type="component" value="Unassembled WGS sequence"/>
</dbReference>
<protein>
    <recommendedName>
        <fullName evidence="3">AraC family transcriptional regulator</fullName>
    </recommendedName>
</protein>
<keyword evidence="2" id="KW-1185">Reference proteome</keyword>
<dbReference type="EMBL" id="JAEDXU010000003">
    <property type="protein sequence ID" value="MBP1046175.1"/>
    <property type="molecule type" value="Genomic_DNA"/>
</dbReference>